<dbReference type="SUPFAM" id="SSF54593">
    <property type="entry name" value="Glyoxalase/Bleomycin resistance protein/Dihydroxybiphenyl dioxygenase"/>
    <property type="match status" value="1"/>
</dbReference>
<dbReference type="InterPro" id="IPR037523">
    <property type="entry name" value="VOC_core"/>
</dbReference>
<feature type="domain" description="VOC" evidence="1">
    <location>
        <begin position="7"/>
        <end position="146"/>
    </location>
</feature>
<dbReference type="PROSITE" id="PS51819">
    <property type="entry name" value="VOC"/>
    <property type="match status" value="1"/>
</dbReference>
<dbReference type="InterPro" id="IPR029068">
    <property type="entry name" value="Glyas_Bleomycin-R_OHBP_Dase"/>
</dbReference>
<evidence type="ECO:0000313" key="3">
    <source>
        <dbReference type="Proteomes" id="UP000733379"/>
    </source>
</evidence>
<dbReference type="Pfam" id="PF13669">
    <property type="entry name" value="Glyoxalase_4"/>
    <property type="match status" value="1"/>
</dbReference>
<organism evidence="2 3">
    <name type="scientific">Nocardia albiluteola</name>
    <dbReference type="NCBI Taxonomy" id="2842303"/>
    <lineage>
        <taxon>Bacteria</taxon>
        <taxon>Bacillati</taxon>
        <taxon>Actinomycetota</taxon>
        <taxon>Actinomycetes</taxon>
        <taxon>Mycobacteriales</taxon>
        <taxon>Nocardiaceae</taxon>
        <taxon>Nocardia</taxon>
    </lineage>
</organism>
<protein>
    <submittedName>
        <fullName evidence="2">VOC family protein</fullName>
    </submittedName>
</protein>
<keyword evidence="3" id="KW-1185">Reference proteome</keyword>
<comment type="caution">
    <text evidence="2">The sequence shown here is derived from an EMBL/GenBank/DDBJ whole genome shotgun (WGS) entry which is preliminary data.</text>
</comment>
<reference evidence="2 3" key="1">
    <citation type="submission" date="2021-06" db="EMBL/GenBank/DDBJ databases">
        <title>Actinomycetes sequencing.</title>
        <authorList>
            <person name="Shan Q."/>
        </authorList>
    </citation>
    <scope>NUCLEOTIDE SEQUENCE [LARGE SCALE GENOMIC DNA]</scope>
    <source>
        <strain evidence="2 3">NEAU-G5</strain>
    </source>
</reference>
<dbReference type="RefSeq" id="WP_215917062.1">
    <property type="nucleotide sequence ID" value="NZ_JAHKNI010000003.1"/>
</dbReference>
<sequence length="178" mass="20229">MSRIFGKIAQMGYVVRDIDTEMSRWINQGIGPWFYVHEVQTDFFRYRGVDSPAKFGVALANSGDMQIELIQPRDDAPSLYKEFLDSGREGLQHIAYWTEDYQALYDRAIGLGYEVGHEGSIGGELGRFAYLDTEQTFGHVIEISDISGPKGLFFQYIREVAADWDGSDPIRGEVDKLR</sequence>
<proteinExistence type="predicted"/>
<evidence type="ECO:0000313" key="2">
    <source>
        <dbReference type="EMBL" id="MBU3062188.1"/>
    </source>
</evidence>
<dbReference type="Gene3D" id="3.10.180.10">
    <property type="entry name" value="2,3-Dihydroxybiphenyl 1,2-Dioxygenase, domain 1"/>
    <property type="match status" value="1"/>
</dbReference>
<evidence type="ECO:0000259" key="1">
    <source>
        <dbReference type="PROSITE" id="PS51819"/>
    </source>
</evidence>
<name>A0ABS6AYU0_9NOCA</name>
<dbReference type="Proteomes" id="UP000733379">
    <property type="component" value="Unassembled WGS sequence"/>
</dbReference>
<dbReference type="EMBL" id="JAHKNI010000003">
    <property type="protein sequence ID" value="MBU3062188.1"/>
    <property type="molecule type" value="Genomic_DNA"/>
</dbReference>
<accession>A0ABS6AYU0</accession>
<gene>
    <name evidence="2" type="ORF">KO481_11705</name>
</gene>